<feature type="compositionally biased region" description="Low complexity" evidence="1">
    <location>
        <begin position="38"/>
        <end position="58"/>
    </location>
</feature>
<dbReference type="EMBL" id="KN823102">
    <property type="protein sequence ID" value="KIO22746.1"/>
    <property type="molecule type" value="Genomic_DNA"/>
</dbReference>
<feature type="compositionally biased region" description="Acidic residues" evidence="1">
    <location>
        <begin position="188"/>
        <end position="201"/>
    </location>
</feature>
<gene>
    <name evidence="2" type="ORF">M407DRAFT_245062</name>
</gene>
<dbReference type="Proteomes" id="UP000054248">
    <property type="component" value="Unassembled WGS sequence"/>
</dbReference>
<dbReference type="HOGENOM" id="CLU_100697_1_0_1"/>
<evidence type="ECO:0000313" key="2">
    <source>
        <dbReference type="EMBL" id="KIO22746.1"/>
    </source>
</evidence>
<feature type="region of interest" description="Disordered" evidence="1">
    <location>
        <begin position="158"/>
        <end position="201"/>
    </location>
</feature>
<organism evidence="2 3">
    <name type="scientific">Tulasnella calospora MUT 4182</name>
    <dbReference type="NCBI Taxonomy" id="1051891"/>
    <lineage>
        <taxon>Eukaryota</taxon>
        <taxon>Fungi</taxon>
        <taxon>Dikarya</taxon>
        <taxon>Basidiomycota</taxon>
        <taxon>Agaricomycotina</taxon>
        <taxon>Agaricomycetes</taxon>
        <taxon>Cantharellales</taxon>
        <taxon>Tulasnellaceae</taxon>
        <taxon>Tulasnella</taxon>
    </lineage>
</organism>
<feature type="compositionally biased region" description="Low complexity" evidence="1">
    <location>
        <begin position="160"/>
        <end position="171"/>
    </location>
</feature>
<feature type="region of interest" description="Disordered" evidence="1">
    <location>
        <begin position="84"/>
        <end position="110"/>
    </location>
</feature>
<sequence length="201" mass="20926">MAGKKRAADGEATATSSRRSKAVKVSDGEHSSPGAKPASTAKKPVSTSKKPASAAKKAPAAEEKTIVPTSDQFLEHALPLHVHVTHTPPTSEVPGSSTDPTPNMSTDPGFVASMTLAPGVFGTGSFGWKGSRRVAVELQNADGKKEKVMVMMSLNATVVGSKPGSKAPSSSKGKKPAASKSKKKKKEEEEEEDDDDDEDDD</sequence>
<feature type="compositionally biased region" description="Polar residues" evidence="1">
    <location>
        <begin position="87"/>
        <end position="106"/>
    </location>
</feature>
<evidence type="ECO:0000256" key="1">
    <source>
        <dbReference type="SAM" id="MobiDB-lite"/>
    </source>
</evidence>
<name>A0A0C3QBX6_9AGAM</name>
<feature type="region of interest" description="Disordered" evidence="1">
    <location>
        <begin position="1"/>
        <end position="70"/>
    </location>
</feature>
<reference evidence="2 3" key="1">
    <citation type="submission" date="2014-04" db="EMBL/GenBank/DDBJ databases">
        <authorList>
            <consortium name="DOE Joint Genome Institute"/>
            <person name="Kuo A."/>
            <person name="Girlanda M."/>
            <person name="Perotto S."/>
            <person name="Kohler A."/>
            <person name="Nagy L.G."/>
            <person name="Floudas D."/>
            <person name="Copeland A."/>
            <person name="Barry K.W."/>
            <person name="Cichocki N."/>
            <person name="Veneault-Fourrey C."/>
            <person name="LaButti K."/>
            <person name="Lindquist E.A."/>
            <person name="Lipzen A."/>
            <person name="Lundell T."/>
            <person name="Morin E."/>
            <person name="Murat C."/>
            <person name="Sun H."/>
            <person name="Tunlid A."/>
            <person name="Henrissat B."/>
            <person name="Grigoriev I.V."/>
            <person name="Hibbett D.S."/>
            <person name="Martin F."/>
            <person name="Nordberg H.P."/>
            <person name="Cantor M.N."/>
            <person name="Hua S.X."/>
        </authorList>
    </citation>
    <scope>NUCLEOTIDE SEQUENCE [LARGE SCALE GENOMIC DNA]</scope>
    <source>
        <strain evidence="2 3">MUT 4182</strain>
    </source>
</reference>
<dbReference type="AlphaFoldDB" id="A0A0C3QBX6"/>
<evidence type="ECO:0000313" key="3">
    <source>
        <dbReference type="Proteomes" id="UP000054248"/>
    </source>
</evidence>
<proteinExistence type="predicted"/>
<dbReference type="STRING" id="1051891.A0A0C3QBX6"/>
<reference evidence="3" key="2">
    <citation type="submission" date="2015-01" db="EMBL/GenBank/DDBJ databases">
        <title>Evolutionary Origins and Diversification of the Mycorrhizal Mutualists.</title>
        <authorList>
            <consortium name="DOE Joint Genome Institute"/>
            <consortium name="Mycorrhizal Genomics Consortium"/>
            <person name="Kohler A."/>
            <person name="Kuo A."/>
            <person name="Nagy L.G."/>
            <person name="Floudas D."/>
            <person name="Copeland A."/>
            <person name="Barry K.W."/>
            <person name="Cichocki N."/>
            <person name="Veneault-Fourrey C."/>
            <person name="LaButti K."/>
            <person name="Lindquist E.A."/>
            <person name="Lipzen A."/>
            <person name="Lundell T."/>
            <person name="Morin E."/>
            <person name="Murat C."/>
            <person name="Riley R."/>
            <person name="Ohm R."/>
            <person name="Sun H."/>
            <person name="Tunlid A."/>
            <person name="Henrissat B."/>
            <person name="Grigoriev I.V."/>
            <person name="Hibbett D.S."/>
            <person name="Martin F."/>
        </authorList>
    </citation>
    <scope>NUCLEOTIDE SEQUENCE [LARGE SCALE GENOMIC DNA]</scope>
    <source>
        <strain evidence="3">MUT 4182</strain>
    </source>
</reference>
<feature type="compositionally biased region" description="Basic residues" evidence="1">
    <location>
        <begin position="172"/>
        <end position="185"/>
    </location>
</feature>
<protein>
    <submittedName>
        <fullName evidence="2">Uncharacterized protein</fullName>
    </submittedName>
</protein>
<keyword evidence="3" id="KW-1185">Reference proteome</keyword>
<dbReference type="OrthoDB" id="2497589at2759"/>
<accession>A0A0C3QBX6</accession>